<evidence type="ECO:0000313" key="2">
    <source>
        <dbReference type="EMBL" id="KAK2729545.1"/>
    </source>
</evidence>
<feature type="region of interest" description="Disordered" evidence="1">
    <location>
        <begin position="1"/>
        <end position="33"/>
    </location>
</feature>
<feature type="compositionally biased region" description="Basic and acidic residues" evidence="1">
    <location>
        <begin position="20"/>
        <end position="33"/>
    </location>
</feature>
<name>A0AAD9XXQ7_COLKA</name>
<evidence type="ECO:0000313" key="3">
    <source>
        <dbReference type="Proteomes" id="UP001281614"/>
    </source>
</evidence>
<organism evidence="2 3">
    <name type="scientific">Colletotrichum kahawae</name>
    <name type="common">Coffee berry disease fungus</name>
    <dbReference type="NCBI Taxonomy" id="34407"/>
    <lineage>
        <taxon>Eukaryota</taxon>
        <taxon>Fungi</taxon>
        <taxon>Dikarya</taxon>
        <taxon>Ascomycota</taxon>
        <taxon>Pezizomycotina</taxon>
        <taxon>Sordariomycetes</taxon>
        <taxon>Hypocreomycetidae</taxon>
        <taxon>Glomerellales</taxon>
        <taxon>Glomerellaceae</taxon>
        <taxon>Colletotrichum</taxon>
        <taxon>Colletotrichum gloeosporioides species complex</taxon>
    </lineage>
</organism>
<dbReference type="Proteomes" id="UP001281614">
    <property type="component" value="Unassembled WGS sequence"/>
</dbReference>
<reference evidence="2" key="1">
    <citation type="submission" date="2023-02" db="EMBL/GenBank/DDBJ databases">
        <title>Colletotrichum kahawae CIFC_Que2 genome sequencing and assembly.</title>
        <authorList>
            <person name="Baroncelli R."/>
        </authorList>
    </citation>
    <scope>NUCLEOTIDE SEQUENCE</scope>
    <source>
        <strain evidence="2">CIFC_Que2</strain>
    </source>
</reference>
<protein>
    <submittedName>
        <fullName evidence="2">Uncharacterized protein</fullName>
    </submittedName>
</protein>
<evidence type="ECO:0000256" key="1">
    <source>
        <dbReference type="SAM" id="MobiDB-lite"/>
    </source>
</evidence>
<sequence>MPGGRGDGEGPELIRVAGLKQREREAGRSKGPKKRWEVLAKVSQKGIFGAWLSLGDGVSQTRLKVR</sequence>
<accession>A0AAD9XXQ7</accession>
<gene>
    <name evidence="2" type="ORF">CKAH01_02519</name>
</gene>
<dbReference type="AlphaFoldDB" id="A0AAD9XXQ7"/>
<proteinExistence type="predicted"/>
<comment type="caution">
    <text evidence="2">The sequence shown here is derived from an EMBL/GenBank/DDBJ whole genome shotgun (WGS) entry which is preliminary data.</text>
</comment>
<dbReference type="EMBL" id="VYYT01000776">
    <property type="protein sequence ID" value="KAK2729545.1"/>
    <property type="molecule type" value="Genomic_DNA"/>
</dbReference>
<keyword evidence="3" id="KW-1185">Reference proteome</keyword>